<evidence type="ECO:0000256" key="3">
    <source>
        <dbReference type="ARBA" id="ARBA00011952"/>
    </source>
</evidence>
<sequence>MNGFVFDKGIDITPVQSLMGFTYGAGVFGPEVEIRRLEDIRASLRDPQCKGPEQVYSIAMDVGKEEHRALLNKLHLLFGVVTYSAGKLGQEPVRSQGHIHKISPYSGWSTPEIYEIWSGEAIIYMQEYAEDQPGRCYAVHAFPGDVVIVPPYWVHATISANPRLPLTFGAWCDREYGFVYEGVRKHKGIAWFPVFNGRDELEWIANPMYDSSHLICKSPSDYISLDIRKGVSIYRQFEENPEIFLYVPNPALKAEVWRDFEP</sequence>
<comment type="pathway">
    <text evidence="1">Carbohydrate degradation; glycolysis; D-glyceraldehyde 3-phosphate and glycerone phosphate from D-glucose: step 2/4.</text>
</comment>
<dbReference type="EMBL" id="WKNE01000012">
    <property type="protein sequence ID" value="MRZ56081.1"/>
    <property type="molecule type" value="Genomic_DNA"/>
</dbReference>
<dbReference type="SUPFAM" id="SSF51182">
    <property type="entry name" value="RmlC-like cupins"/>
    <property type="match status" value="1"/>
</dbReference>
<dbReference type="GO" id="GO:0006094">
    <property type="term" value="P:gluconeogenesis"/>
    <property type="evidence" value="ECO:0007669"/>
    <property type="project" value="UniProtKB-KW"/>
</dbReference>
<name>A0A173TB55_PARDI</name>
<comment type="catalytic activity">
    <reaction evidence="6">
        <text>alpha-D-glucose 6-phosphate = beta-D-fructose 6-phosphate</text>
        <dbReference type="Rhea" id="RHEA:11816"/>
        <dbReference type="ChEBI" id="CHEBI:57634"/>
        <dbReference type="ChEBI" id="CHEBI:58225"/>
        <dbReference type="EC" id="5.3.1.9"/>
    </reaction>
</comment>
<evidence type="ECO:0000313" key="11">
    <source>
        <dbReference type="Proteomes" id="UP000095591"/>
    </source>
</evidence>
<dbReference type="RefSeq" id="WP_044545435.1">
    <property type="nucleotide sequence ID" value="NZ_CDRH01000244.1"/>
</dbReference>
<evidence type="ECO:0000256" key="6">
    <source>
        <dbReference type="ARBA" id="ARBA00029321"/>
    </source>
</evidence>
<organism evidence="8 11">
    <name type="scientific">Parabacteroides distasonis</name>
    <dbReference type="NCBI Taxonomy" id="823"/>
    <lineage>
        <taxon>Bacteria</taxon>
        <taxon>Pseudomonadati</taxon>
        <taxon>Bacteroidota</taxon>
        <taxon>Bacteroidia</taxon>
        <taxon>Bacteroidales</taxon>
        <taxon>Tannerellaceae</taxon>
        <taxon>Parabacteroides</taxon>
    </lineage>
</organism>
<evidence type="ECO:0000256" key="1">
    <source>
        <dbReference type="ARBA" id="ARBA00004926"/>
    </source>
</evidence>
<dbReference type="Proteomes" id="UP000095591">
    <property type="component" value="Unassembled WGS sequence"/>
</dbReference>
<dbReference type="EMBL" id="CYXP01000002">
    <property type="protein sequence ID" value="CUN00073.1"/>
    <property type="molecule type" value="Genomic_DNA"/>
</dbReference>
<keyword evidence="8" id="KW-0413">Isomerase</keyword>
<dbReference type="AlphaFoldDB" id="A0A173TB55"/>
<dbReference type="InterPro" id="IPR011051">
    <property type="entry name" value="RmlC_Cupin_sf"/>
</dbReference>
<keyword evidence="5" id="KW-0324">Glycolysis</keyword>
<dbReference type="GO" id="GO:0004347">
    <property type="term" value="F:glucose-6-phosphate isomerase activity"/>
    <property type="evidence" value="ECO:0007669"/>
    <property type="project" value="UniProtKB-EC"/>
</dbReference>
<comment type="similarity">
    <text evidence="2">Belongs to the archaeal-type GPI family.</text>
</comment>
<evidence type="ECO:0000313" key="10">
    <source>
        <dbReference type="EMBL" id="MRZ56081.1"/>
    </source>
</evidence>
<proteinExistence type="inferred from homology"/>
<dbReference type="UniPathway" id="UPA00109">
    <property type="reaction ID" value="UER00181"/>
</dbReference>
<dbReference type="EMBL" id="JAQMPX010000141">
    <property type="protein sequence ID" value="MDB9140575.1"/>
    <property type="molecule type" value="Genomic_DNA"/>
</dbReference>
<feature type="domain" description="Glucose-6-phosphate isomerase prokaryote" evidence="7">
    <location>
        <begin position="51"/>
        <end position="203"/>
    </location>
</feature>
<dbReference type="InterPro" id="IPR010551">
    <property type="entry name" value="G6P_isomerase_prok"/>
</dbReference>
<evidence type="ECO:0000313" key="12">
    <source>
        <dbReference type="Proteomes" id="UP000432516"/>
    </source>
</evidence>
<evidence type="ECO:0000313" key="8">
    <source>
        <dbReference type="EMBL" id="CUN00073.1"/>
    </source>
</evidence>
<evidence type="ECO:0000256" key="5">
    <source>
        <dbReference type="ARBA" id="ARBA00023152"/>
    </source>
</evidence>
<dbReference type="GO" id="GO:0005737">
    <property type="term" value="C:cytoplasm"/>
    <property type="evidence" value="ECO:0007669"/>
    <property type="project" value="InterPro"/>
</dbReference>
<reference evidence="10 12" key="2">
    <citation type="journal article" date="2019" name="Nat. Med.">
        <title>A library of human gut bacterial isolates paired with longitudinal multiomics data enables mechanistic microbiome research.</title>
        <authorList>
            <person name="Poyet M."/>
            <person name="Groussin M."/>
            <person name="Gibbons S.M."/>
            <person name="Avila-Pacheco J."/>
            <person name="Jiang X."/>
            <person name="Kearney S.M."/>
            <person name="Perrotta A.R."/>
            <person name="Berdy B."/>
            <person name="Zhao S."/>
            <person name="Lieberman T.D."/>
            <person name="Swanson P.K."/>
            <person name="Smith M."/>
            <person name="Roesemann S."/>
            <person name="Alexander J.E."/>
            <person name="Rich S.A."/>
            <person name="Livny J."/>
            <person name="Vlamakis H."/>
            <person name="Clish C."/>
            <person name="Bullock K."/>
            <person name="Deik A."/>
            <person name="Scott J."/>
            <person name="Pierce K.A."/>
            <person name="Xavier R.J."/>
            <person name="Alm E.J."/>
        </authorList>
    </citation>
    <scope>NUCLEOTIDE SEQUENCE [LARGE SCALE GENOMIC DNA]</scope>
    <source>
        <strain evidence="10 12">BIOML-A2</strain>
    </source>
</reference>
<keyword evidence="4" id="KW-0312">Gluconeogenesis</keyword>
<evidence type="ECO:0000313" key="9">
    <source>
        <dbReference type="EMBL" id="MDB9140575.1"/>
    </source>
</evidence>
<dbReference type="Pfam" id="PF06560">
    <property type="entry name" value="GPI"/>
    <property type="match status" value="1"/>
</dbReference>
<dbReference type="InterPro" id="IPR014710">
    <property type="entry name" value="RmlC-like_jellyroll"/>
</dbReference>
<dbReference type="Gene3D" id="2.60.120.10">
    <property type="entry name" value="Jelly Rolls"/>
    <property type="match status" value="1"/>
</dbReference>
<reference evidence="8 11" key="1">
    <citation type="submission" date="2015-09" db="EMBL/GenBank/DDBJ databases">
        <authorList>
            <consortium name="Pathogen Informatics"/>
        </authorList>
    </citation>
    <scope>NUCLEOTIDE SEQUENCE [LARGE SCALE GENOMIC DNA]</scope>
    <source>
        <strain evidence="8 11">2789STDY5608872</strain>
    </source>
</reference>
<dbReference type="EC" id="5.3.1.9" evidence="3"/>
<dbReference type="GO" id="GO:0006096">
    <property type="term" value="P:glycolytic process"/>
    <property type="evidence" value="ECO:0007669"/>
    <property type="project" value="UniProtKB-UniPathway"/>
</dbReference>
<reference evidence="9" key="3">
    <citation type="submission" date="2023-01" db="EMBL/GenBank/DDBJ databases">
        <title>Human gut microbiome strain richness.</title>
        <authorList>
            <person name="Chen-Liaw A."/>
        </authorList>
    </citation>
    <scope>NUCLEOTIDE SEQUENCE</scope>
    <source>
        <strain evidence="9">D35st1_E5_D35t1_190705</strain>
    </source>
</reference>
<evidence type="ECO:0000256" key="4">
    <source>
        <dbReference type="ARBA" id="ARBA00022432"/>
    </source>
</evidence>
<evidence type="ECO:0000259" key="7">
    <source>
        <dbReference type="Pfam" id="PF06560"/>
    </source>
</evidence>
<accession>A0A173TB55</accession>
<gene>
    <name evidence="8" type="ORF">ERS852429_01517</name>
    <name evidence="10" type="ORF">GKD68_15290</name>
    <name evidence="9" type="ORF">PN612_18975</name>
</gene>
<evidence type="ECO:0000256" key="2">
    <source>
        <dbReference type="ARBA" id="ARBA00006542"/>
    </source>
</evidence>
<dbReference type="Proteomes" id="UP000432516">
    <property type="component" value="Unassembled WGS sequence"/>
</dbReference>
<protein>
    <recommendedName>
        <fullName evidence="3">glucose-6-phosphate isomerase</fullName>
        <ecNumber evidence="3">5.3.1.9</ecNumber>
    </recommendedName>
</protein>
<dbReference type="Proteomes" id="UP001211522">
    <property type="component" value="Unassembled WGS sequence"/>
</dbReference>